<accession>A0A9X4L5D6</accession>
<dbReference type="Gene3D" id="2.60.120.260">
    <property type="entry name" value="Galactose-binding domain-like"/>
    <property type="match status" value="1"/>
</dbReference>
<keyword evidence="3" id="KW-1185">Reference proteome</keyword>
<evidence type="ECO:0000256" key="1">
    <source>
        <dbReference type="SAM" id="MobiDB-lite"/>
    </source>
</evidence>
<evidence type="ECO:0000313" key="3">
    <source>
        <dbReference type="Proteomes" id="UP001153404"/>
    </source>
</evidence>
<dbReference type="SUPFAM" id="SSF49785">
    <property type="entry name" value="Galactose-binding domain-like"/>
    <property type="match status" value="1"/>
</dbReference>
<reference evidence="2" key="1">
    <citation type="submission" date="2022-10" db="EMBL/GenBank/DDBJ databases">
        <title>Comparative genomic analysis of Cohnella hashimotonis sp. nov., isolated from the International Space Station.</title>
        <authorList>
            <person name="Simpson A."/>
            <person name="Venkateswaran K."/>
        </authorList>
    </citation>
    <scope>NUCLEOTIDE SEQUENCE</scope>
    <source>
        <strain evidence="2">DSM 28161</strain>
    </source>
</reference>
<organism evidence="2 3">
    <name type="scientific">Cohnella rhizosphaerae</name>
    <dbReference type="NCBI Taxonomy" id="1457232"/>
    <lineage>
        <taxon>Bacteria</taxon>
        <taxon>Bacillati</taxon>
        <taxon>Bacillota</taxon>
        <taxon>Bacilli</taxon>
        <taxon>Bacillales</taxon>
        <taxon>Paenibacillaceae</taxon>
        <taxon>Cohnella</taxon>
    </lineage>
</organism>
<dbReference type="AlphaFoldDB" id="A0A9X4L5D6"/>
<gene>
    <name evidence="2" type="ORF">OMP40_36545</name>
</gene>
<name>A0A9X4L5D6_9BACL</name>
<feature type="region of interest" description="Disordered" evidence="1">
    <location>
        <begin position="96"/>
        <end position="139"/>
    </location>
</feature>
<evidence type="ECO:0008006" key="4">
    <source>
        <dbReference type="Google" id="ProtNLM"/>
    </source>
</evidence>
<dbReference type="EMBL" id="JAPDIA010000009">
    <property type="protein sequence ID" value="MDG0814179.1"/>
    <property type="molecule type" value="Genomic_DNA"/>
</dbReference>
<dbReference type="InterPro" id="IPR008979">
    <property type="entry name" value="Galactose-bd-like_sf"/>
</dbReference>
<comment type="caution">
    <text evidence="2">The sequence shown here is derived from an EMBL/GenBank/DDBJ whole genome shotgun (WGS) entry which is preliminary data.</text>
</comment>
<dbReference type="Proteomes" id="UP001153404">
    <property type="component" value="Unassembled WGS sequence"/>
</dbReference>
<dbReference type="RefSeq" id="WP_277538887.1">
    <property type="nucleotide sequence ID" value="NZ_JAPDIA010000009.1"/>
</dbReference>
<protein>
    <recommendedName>
        <fullName evidence="4">Bacterial alpha-L-rhamnosidase N-terminal domain-containing protein</fullName>
    </recommendedName>
</protein>
<sequence>MLHITADSRYVLFVNGEQVGRGPVRSWPKEQFYDSYDIGGQLRPGVRNTIAVLVLHFGVSNFYYLRGRGGLIAEIEADGRTLAATDAAWRTERLGGQRSNSPRMACQQGFGGSHRRARAGGRLGPSGVRRRRLGASPIDRTSRHGALDLARSARYSFFDGRKAVSRLDPVA</sequence>
<evidence type="ECO:0000313" key="2">
    <source>
        <dbReference type="EMBL" id="MDG0814179.1"/>
    </source>
</evidence>
<proteinExistence type="predicted"/>